<evidence type="ECO:0000313" key="1">
    <source>
        <dbReference type="EMBL" id="BAS67553.1"/>
    </source>
</evidence>
<sequence length="125" mass="13897">MHILKVEFNQQDNQKNSIISVNDKTITLSHTSLTTPCFVSTNYHTETPDMTLEKLDKMSLFPLSSKDDIDILIVGTGATGCFLDPQQQVAIQQMGIGIESMSTESAYRSFNLLLSDMRLVGLLLL</sequence>
<dbReference type="SUPFAM" id="SSF64076">
    <property type="entry name" value="MTH938-like"/>
    <property type="match status" value="1"/>
</dbReference>
<dbReference type="Pfam" id="PF04430">
    <property type="entry name" value="DUF498"/>
    <property type="match status" value="1"/>
</dbReference>
<dbReference type="AlphaFoldDB" id="A0A0P0UQT8"/>
<evidence type="ECO:0000313" key="2">
    <source>
        <dbReference type="Proteomes" id="UP000067399"/>
    </source>
</evidence>
<organism evidence="1 2">
    <name type="scientific">endosymbiont of Bathymodiolus septemdierum str. Myojin knoll</name>
    <dbReference type="NCBI Taxonomy" id="1303921"/>
    <lineage>
        <taxon>Bacteria</taxon>
        <taxon>Pseudomonadati</taxon>
        <taxon>Pseudomonadota</taxon>
        <taxon>Gammaproteobacteria</taxon>
        <taxon>sulfur-oxidizing symbionts</taxon>
    </lineage>
</organism>
<dbReference type="PANTHER" id="PTHR21192">
    <property type="entry name" value="NUCLEAR PROTEIN E3-3"/>
    <property type="match status" value="1"/>
</dbReference>
<dbReference type="RefSeq" id="WP_231893521.1">
    <property type="nucleotide sequence ID" value="NZ_AP013042.1"/>
</dbReference>
<dbReference type="InterPro" id="IPR007523">
    <property type="entry name" value="NDUFAF3/AAMDC"/>
</dbReference>
<accession>A0A0P0UQT8</accession>
<name>A0A0P0UQT8_9GAMM</name>
<dbReference type="STRING" id="1303921.BSEPE_0545"/>
<dbReference type="InterPro" id="IPR036748">
    <property type="entry name" value="MTH938-like_sf"/>
</dbReference>
<keyword evidence="2" id="KW-1185">Reference proteome</keyword>
<dbReference type="Gene3D" id="3.40.1230.10">
    <property type="entry name" value="MTH938-like"/>
    <property type="match status" value="1"/>
</dbReference>
<protein>
    <submittedName>
        <fullName evidence="1">Uncharacterized protein</fullName>
    </submittedName>
</protein>
<dbReference type="PANTHER" id="PTHR21192:SF2">
    <property type="entry name" value="NADH DEHYDROGENASE [UBIQUINONE] 1 ALPHA SUBCOMPLEX ASSEMBLY FACTOR 3"/>
    <property type="match status" value="1"/>
</dbReference>
<reference evidence="1 2" key="2">
    <citation type="journal article" date="2016" name="ISME J.">
        <title>Heterogeneous composition of key metabolic gene clusters in a vent mussel symbiont population.</title>
        <authorList>
            <person name="Ikuta T."/>
            <person name="Takaki Y."/>
            <person name="Nagai Y."/>
            <person name="Shimamura S."/>
            <person name="Tsuda M."/>
            <person name="Kawagucci S."/>
            <person name="Aoki Y."/>
            <person name="Inoue K."/>
            <person name="Teruya M."/>
            <person name="Satou K."/>
            <person name="Teruya K."/>
            <person name="Shimoji M."/>
            <person name="Tamotsu H."/>
            <person name="Hirano T."/>
            <person name="Maruyama T."/>
            <person name="Yoshida T."/>
        </authorList>
    </citation>
    <scope>NUCLEOTIDE SEQUENCE [LARGE SCALE GENOMIC DNA]</scope>
    <source>
        <strain evidence="1 2">Myojin Knoll</strain>
    </source>
</reference>
<dbReference type="CDD" id="cd00248">
    <property type="entry name" value="Mth938-like"/>
    <property type="match status" value="1"/>
</dbReference>
<dbReference type="Proteomes" id="UP000067399">
    <property type="component" value="Chromosome"/>
</dbReference>
<dbReference type="EMBL" id="AP013042">
    <property type="protein sequence ID" value="BAS67553.1"/>
    <property type="molecule type" value="Genomic_DNA"/>
</dbReference>
<reference evidence="1 2" key="1">
    <citation type="journal article" date="2000" name="Mar. Ecol. Prog. Ser.">
        <title>Phylogenetic characterization of endosymbionts in three hydrothermal vent mussels: influence on host distributions.</title>
        <authorList>
            <person name="Fujiwara Y."/>
            <person name="Takai K."/>
            <person name="Uematsu K."/>
            <person name="Tsuchida S."/>
            <person name="Hunt J.C."/>
            <person name="Hashimoto J."/>
        </authorList>
    </citation>
    <scope>NUCLEOTIDE SEQUENCE [LARGE SCALE GENOMIC DNA]</scope>
    <source>
        <strain evidence="1 2">Myojin Knoll</strain>
    </source>
</reference>
<proteinExistence type="predicted"/>
<gene>
    <name evidence="1" type="ORF">BSEPE_0545</name>
</gene>
<dbReference type="KEGG" id="ebh:BSEPE_0545"/>